<dbReference type="SUPFAM" id="SSF56059">
    <property type="entry name" value="Glutathione synthetase ATP-binding domain-like"/>
    <property type="match status" value="1"/>
</dbReference>
<dbReference type="PANTHER" id="PTHR39217:SF1">
    <property type="entry name" value="GLUTATHIONE SYNTHETASE"/>
    <property type="match status" value="1"/>
</dbReference>
<dbReference type="EMBL" id="CP060697">
    <property type="protein sequence ID" value="QNM82424.1"/>
    <property type="molecule type" value="Genomic_DNA"/>
</dbReference>
<gene>
    <name evidence="1" type="ORF">H8M03_10450</name>
</gene>
<organism evidence="1 2">
    <name type="scientific">Sphingomonas sabuli</name>
    <dbReference type="NCBI Taxonomy" id="2764186"/>
    <lineage>
        <taxon>Bacteria</taxon>
        <taxon>Pseudomonadati</taxon>
        <taxon>Pseudomonadota</taxon>
        <taxon>Alphaproteobacteria</taxon>
        <taxon>Sphingomonadales</taxon>
        <taxon>Sphingomonadaceae</taxon>
        <taxon>Sphingomonas</taxon>
    </lineage>
</organism>
<evidence type="ECO:0000313" key="1">
    <source>
        <dbReference type="EMBL" id="QNM82424.1"/>
    </source>
</evidence>
<evidence type="ECO:0008006" key="3">
    <source>
        <dbReference type="Google" id="ProtNLM"/>
    </source>
</evidence>
<name>A0A7G9L1C5_9SPHN</name>
<dbReference type="AlphaFoldDB" id="A0A7G9L1C5"/>
<dbReference type="PANTHER" id="PTHR39217">
    <property type="match status" value="1"/>
</dbReference>
<protein>
    <recommendedName>
        <fullName evidence="3">ATP-grasp domain-containing protein</fullName>
    </recommendedName>
</protein>
<dbReference type="InterPro" id="IPR053191">
    <property type="entry name" value="DcsG_Biosynth_Enzyme"/>
</dbReference>
<evidence type="ECO:0000313" key="2">
    <source>
        <dbReference type="Proteomes" id="UP000515861"/>
    </source>
</evidence>
<dbReference type="Proteomes" id="UP000515861">
    <property type="component" value="Chromosome"/>
</dbReference>
<reference evidence="1 2" key="1">
    <citation type="submission" date="2020-08" db="EMBL/GenBank/DDBJ databases">
        <title>Sphingomonas sp. sand1-3 16S ribosomal RNA gene Genome sequencing and assembly.</title>
        <authorList>
            <person name="Kang M."/>
        </authorList>
    </citation>
    <scope>NUCLEOTIDE SEQUENCE [LARGE SCALE GENOMIC DNA]</scope>
    <source>
        <strain evidence="2">sand1-3</strain>
    </source>
</reference>
<accession>A0A7G9L1C5</accession>
<keyword evidence="2" id="KW-1185">Reference proteome</keyword>
<dbReference type="KEGG" id="ssau:H8M03_10450"/>
<sequence length="286" mass="30829">MKIAVLTPRPDYPVEWRWAYDVEADALAATGATVVPRCWMDPVAAGEFDLVMPLVAWGYHQRFGDWLAVLDRLERDAAPVQNPVPLLRWNSDKAYLSELYDAGISVVPTHVADALDNSALQSASERFGSDDLVVKPLVSASAFNTYRLGRDEAVPDAVRGTRMMVQPWLRSIQTSGEWSLIFFGGNFSHAVAKVPQPGEFRVQPEYGGIITRCDPPVGATALAQAALSAAPAPALYARVDIVAGNDGALQVIELELIEPALFLGQAPDAVATFAQAVASVVEGARE</sequence>
<proteinExistence type="predicted"/>
<dbReference type="RefSeq" id="WP_187479379.1">
    <property type="nucleotide sequence ID" value="NZ_CP060697.1"/>
</dbReference>